<accession>A0A369KCP9</accession>
<dbReference type="InParanoid" id="A0A369KCP9"/>
<dbReference type="AlphaFoldDB" id="A0A369KCP9"/>
<reference evidence="1" key="1">
    <citation type="submission" date="2018-04" db="EMBL/GenBank/DDBJ databases">
        <title>Whole genome sequencing of Hypsizygus marmoreus.</title>
        <authorList>
            <person name="Choi I.-G."/>
            <person name="Min B."/>
            <person name="Kim J.-G."/>
            <person name="Kim S."/>
            <person name="Oh Y.-L."/>
            <person name="Kong W.-S."/>
            <person name="Park H."/>
            <person name="Jeong J."/>
            <person name="Song E.-S."/>
        </authorList>
    </citation>
    <scope>NUCLEOTIDE SEQUENCE [LARGE SCALE GENOMIC DNA]</scope>
    <source>
        <strain evidence="1">51987-8</strain>
    </source>
</reference>
<dbReference type="Proteomes" id="UP000076154">
    <property type="component" value="Unassembled WGS sequence"/>
</dbReference>
<dbReference type="OrthoDB" id="2269034at2759"/>
<keyword evidence="2" id="KW-1185">Reference proteome</keyword>
<organism evidence="1 2">
    <name type="scientific">Hypsizygus marmoreus</name>
    <name type="common">White beech mushroom</name>
    <name type="synonym">Agaricus marmoreus</name>
    <dbReference type="NCBI Taxonomy" id="39966"/>
    <lineage>
        <taxon>Eukaryota</taxon>
        <taxon>Fungi</taxon>
        <taxon>Dikarya</taxon>
        <taxon>Basidiomycota</taxon>
        <taxon>Agaricomycotina</taxon>
        <taxon>Agaricomycetes</taxon>
        <taxon>Agaricomycetidae</taxon>
        <taxon>Agaricales</taxon>
        <taxon>Tricholomatineae</taxon>
        <taxon>Lyophyllaceae</taxon>
        <taxon>Hypsizygus</taxon>
    </lineage>
</organism>
<dbReference type="EMBL" id="LUEZ02000010">
    <property type="protein sequence ID" value="RDB28716.1"/>
    <property type="molecule type" value="Genomic_DNA"/>
</dbReference>
<name>A0A369KCP9_HYPMA</name>
<proteinExistence type="predicted"/>
<evidence type="ECO:0008006" key="3">
    <source>
        <dbReference type="Google" id="ProtNLM"/>
    </source>
</evidence>
<evidence type="ECO:0000313" key="2">
    <source>
        <dbReference type="Proteomes" id="UP000076154"/>
    </source>
</evidence>
<comment type="caution">
    <text evidence="1">The sequence shown here is derived from an EMBL/GenBank/DDBJ whole genome shotgun (WGS) entry which is preliminary data.</text>
</comment>
<gene>
    <name evidence="1" type="ORF">Hypma_014950</name>
</gene>
<protein>
    <recommendedName>
        <fullName evidence="3">F-box domain-containing protein</fullName>
    </recommendedName>
</protein>
<sequence>MSLLCCLVGLAERGGTSLSTPRLWAGLHINILGPPAFQGRALQTPDTLRHRNQTVEEWLARSGTCLLSLSLTETRFLRGHLIPSATPIDFVLSRIFNLRRWRDIELITLHSSLQPFVALSDQQIPSLAIRTVAHMSTHDWIADLQNGQSNFYLIPETSLELTSRCPSLVKCRLKIDEVVNGDPPQGVVKPSTLPNLTDFWVAEESFSAVTSFKSIHAQALRYLRLRMTLNHGHDDFLPSDFLPNRNCLETLLIDRETLHAKDLSECFLNASSIKFLFLKPDFDSCLYSYPVEPGDDPLLELLLPSPHPLEVCLCWRLEHFEITHKAFTNETLFALLKQGQGPRTAGLRA</sequence>
<evidence type="ECO:0000313" key="1">
    <source>
        <dbReference type="EMBL" id="RDB28716.1"/>
    </source>
</evidence>